<feature type="transmembrane region" description="Helical" evidence="1">
    <location>
        <begin position="302"/>
        <end position="320"/>
    </location>
</feature>
<evidence type="ECO:0008006" key="4">
    <source>
        <dbReference type="Google" id="ProtNLM"/>
    </source>
</evidence>
<feature type="transmembrane region" description="Helical" evidence="1">
    <location>
        <begin position="232"/>
        <end position="253"/>
    </location>
</feature>
<feature type="transmembrane region" description="Helical" evidence="1">
    <location>
        <begin position="273"/>
        <end position="290"/>
    </location>
</feature>
<feature type="transmembrane region" description="Helical" evidence="1">
    <location>
        <begin position="12"/>
        <end position="30"/>
    </location>
</feature>
<keyword evidence="1" id="KW-1133">Transmembrane helix</keyword>
<sequence length="513" mass="52697">MTRALRWRDSKWAIAGLLSALLPCLFMWGFTVDDALISVRYARHLAAGLGYRFNDGGAVTDGVTPLPWAFVLAPLAGAPASALDVLMRAKCMGLVAWSAVAVAFGVAVGRAPGMGASGMGAPGMGAPGVGLAHEPGVGSRWARPAKWAKVAALVTNAVSLPVAAHAVSGMETGLAMALAAGGALAVGARSYTCAVLAGCAAALRPEMAPWAAVLAFGAGWGSMARRRSMGRAVLHAAIALVPFASCAAVRVAVFGRPAPLAVLAKPSDVTYGALYAAVALMVAASPVLVLSPRALARAPRAARVVVAAAMVHVVAIVAVGGDWMPYARLFAPVAPSLAWAYVLALPHAHRIATALRAGVAIAAGAVNFVHAAPLGRAVMDDRRALVERARPYLDGVGSVAAVDIGWISAATEGRIVDLAGVTDPDIAVLPGGHTSKRVDPALLLSKNPDALLFYIRGAAPDLSAWPNAPYGYLVEARLAHAELLGAHFAPRAFLPLGHRGAGYFLLTRRRKNE</sequence>
<evidence type="ECO:0000313" key="3">
    <source>
        <dbReference type="Proteomes" id="UP001370348"/>
    </source>
</evidence>
<evidence type="ECO:0000313" key="2">
    <source>
        <dbReference type="EMBL" id="WXB17094.1"/>
    </source>
</evidence>
<protein>
    <recommendedName>
        <fullName evidence="4">Glycosyltransferase RgtA/B/C/D-like domain-containing protein</fullName>
    </recommendedName>
</protein>
<feature type="transmembrane region" description="Helical" evidence="1">
    <location>
        <begin position="68"/>
        <end position="87"/>
    </location>
</feature>
<feature type="transmembrane region" description="Helical" evidence="1">
    <location>
        <begin position="174"/>
        <end position="203"/>
    </location>
</feature>
<feature type="transmembrane region" description="Helical" evidence="1">
    <location>
        <begin position="94"/>
        <end position="112"/>
    </location>
</feature>
<dbReference type="EMBL" id="CP089984">
    <property type="protein sequence ID" value="WXB17094.1"/>
    <property type="molecule type" value="Genomic_DNA"/>
</dbReference>
<dbReference type="Proteomes" id="UP001370348">
    <property type="component" value="Chromosome"/>
</dbReference>
<dbReference type="RefSeq" id="WP_394826724.1">
    <property type="nucleotide sequence ID" value="NZ_CP089984.1"/>
</dbReference>
<evidence type="ECO:0000256" key="1">
    <source>
        <dbReference type="SAM" id="Phobius"/>
    </source>
</evidence>
<proteinExistence type="predicted"/>
<keyword evidence="3" id="KW-1185">Reference proteome</keyword>
<keyword evidence="1" id="KW-0472">Membrane</keyword>
<name>A0ABZ2M1M1_9BACT</name>
<reference evidence="2 3" key="1">
    <citation type="submission" date="2021-12" db="EMBL/GenBank/DDBJ databases">
        <title>Discovery of the Pendulisporaceae a myxobacterial family with distinct sporulation behavior and unique specialized metabolism.</title>
        <authorList>
            <person name="Garcia R."/>
            <person name="Popoff A."/>
            <person name="Bader C.D."/>
            <person name="Loehr J."/>
            <person name="Walesch S."/>
            <person name="Walt C."/>
            <person name="Boldt J."/>
            <person name="Bunk B."/>
            <person name="Haeckl F.J.F.P.J."/>
            <person name="Gunesch A.P."/>
            <person name="Birkelbach J."/>
            <person name="Nuebel U."/>
            <person name="Pietschmann T."/>
            <person name="Bach T."/>
            <person name="Mueller R."/>
        </authorList>
    </citation>
    <scope>NUCLEOTIDE SEQUENCE [LARGE SCALE GENOMIC DNA]</scope>
    <source>
        <strain evidence="2 3">MSr11954</strain>
    </source>
</reference>
<organism evidence="2 3">
    <name type="scientific">Pendulispora albinea</name>
    <dbReference type="NCBI Taxonomy" id="2741071"/>
    <lineage>
        <taxon>Bacteria</taxon>
        <taxon>Pseudomonadati</taxon>
        <taxon>Myxococcota</taxon>
        <taxon>Myxococcia</taxon>
        <taxon>Myxococcales</taxon>
        <taxon>Sorangiineae</taxon>
        <taxon>Pendulisporaceae</taxon>
        <taxon>Pendulispora</taxon>
    </lineage>
</organism>
<accession>A0ABZ2M1M1</accession>
<gene>
    <name evidence="2" type="ORF">LZC94_07410</name>
</gene>
<keyword evidence="1" id="KW-0812">Transmembrane</keyword>